<organism evidence="2">
    <name type="scientific">Streptomyces sp. NBC_00008</name>
    <dbReference type="NCBI Taxonomy" id="2903610"/>
    <lineage>
        <taxon>Bacteria</taxon>
        <taxon>Bacillati</taxon>
        <taxon>Actinomycetota</taxon>
        <taxon>Actinomycetes</taxon>
        <taxon>Kitasatosporales</taxon>
        <taxon>Streptomycetaceae</taxon>
        <taxon>Streptomyces</taxon>
    </lineage>
</organism>
<feature type="domain" description="Methyltransferase type 11" evidence="1">
    <location>
        <begin position="61"/>
        <end position="147"/>
    </location>
</feature>
<evidence type="ECO:0000259" key="1">
    <source>
        <dbReference type="Pfam" id="PF08241"/>
    </source>
</evidence>
<name>A0AAU2VS40_9ACTN</name>
<sequence length="288" mass="31178">MTAQPAHDHLVTDRSLLSTKAYGTGRHLAARQSLYQWQTPSHDLPGIVVNELADARGVVADVGCGNGKFVGRVRDDRPDLNVLPMDVSHGILGAIPGAVVADVQQLPIADGVLGAVLALHMLYHVKDQAQAVRELGRVLAPGGIAIVSTNSRTDKRELEHLWRRAAGDVLGVQEGPARVQLSARFTLEDARTVLGTVFDEIRTIPLAGVIEVTEAEPVVAHLASYEAWADRMGVPFRETIERARERVNETIRAEGAFRVTCLGGMLVCQKNGDRAHQSRAPGLVRDHD</sequence>
<dbReference type="InterPro" id="IPR013216">
    <property type="entry name" value="Methyltransf_11"/>
</dbReference>
<dbReference type="GO" id="GO:0008757">
    <property type="term" value="F:S-adenosylmethionine-dependent methyltransferase activity"/>
    <property type="evidence" value="ECO:0007669"/>
    <property type="project" value="InterPro"/>
</dbReference>
<dbReference type="Pfam" id="PF08241">
    <property type="entry name" value="Methyltransf_11"/>
    <property type="match status" value="1"/>
</dbReference>
<keyword evidence="2" id="KW-0489">Methyltransferase</keyword>
<dbReference type="Gene3D" id="3.40.50.150">
    <property type="entry name" value="Vaccinia Virus protein VP39"/>
    <property type="match status" value="1"/>
</dbReference>
<dbReference type="EMBL" id="CP108313">
    <property type="protein sequence ID" value="WTW69797.1"/>
    <property type="molecule type" value="Genomic_DNA"/>
</dbReference>
<keyword evidence="2" id="KW-0808">Transferase</keyword>
<evidence type="ECO:0000313" key="2">
    <source>
        <dbReference type="EMBL" id="WTW69797.1"/>
    </source>
</evidence>
<dbReference type="InterPro" id="IPR029063">
    <property type="entry name" value="SAM-dependent_MTases_sf"/>
</dbReference>
<protein>
    <submittedName>
        <fullName evidence="2">Class I SAM-dependent methyltransferase</fullName>
    </submittedName>
</protein>
<dbReference type="GO" id="GO:0032259">
    <property type="term" value="P:methylation"/>
    <property type="evidence" value="ECO:0007669"/>
    <property type="project" value="UniProtKB-KW"/>
</dbReference>
<accession>A0AAU2VS40</accession>
<dbReference type="AlphaFoldDB" id="A0AAU2VS40"/>
<proteinExistence type="predicted"/>
<reference evidence="2" key="1">
    <citation type="submission" date="2022-10" db="EMBL/GenBank/DDBJ databases">
        <title>The complete genomes of actinobacterial strains from the NBC collection.</title>
        <authorList>
            <person name="Joergensen T.S."/>
            <person name="Alvarez Arevalo M."/>
            <person name="Sterndorff E.B."/>
            <person name="Faurdal D."/>
            <person name="Vuksanovic O."/>
            <person name="Mourched A.-S."/>
            <person name="Charusanti P."/>
            <person name="Shaw S."/>
            <person name="Blin K."/>
            <person name="Weber T."/>
        </authorList>
    </citation>
    <scope>NUCLEOTIDE SEQUENCE</scope>
    <source>
        <strain evidence="2">NBC_00008</strain>
    </source>
</reference>
<gene>
    <name evidence="2" type="ORF">OG398_16700</name>
</gene>
<dbReference type="SUPFAM" id="SSF53335">
    <property type="entry name" value="S-adenosyl-L-methionine-dependent methyltransferases"/>
    <property type="match status" value="1"/>
</dbReference>